<protein>
    <recommendedName>
        <fullName evidence="1">KIB1-4 beta-propeller domain-containing protein</fullName>
    </recommendedName>
</protein>
<evidence type="ECO:0000313" key="2">
    <source>
        <dbReference type="EnsemblPlants" id="ORUFI05G03550.1"/>
    </source>
</evidence>
<dbReference type="Gramene" id="ORUFI05G03550.1">
    <property type="protein sequence ID" value="ORUFI05G03550.1"/>
    <property type="gene ID" value="ORUFI05G03550"/>
</dbReference>
<reference evidence="2" key="2">
    <citation type="submission" date="2015-06" db="UniProtKB">
        <authorList>
            <consortium name="EnsemblPlants"/>
        </authorList>
    </citation>
    <scope>IDENTIFICATION</scope>
</reference>
<name>A0A0E0PHK7_ORYRU</name>
<dbReference type="STRING" id="4529.A0A0E0PHK7"/>
<evidence type="ECO:0000259" key="1">
    <source>
        <dbReference type="Pfam" id="PF03478"/>
    </source>
</evidence>
<organism evidence="2 3">
    <name type="scientific">Oryza rufipogon</name>
    <name type="common">Brownbeard rice</name>
    <name type="synonym">Asian wild rice</name>
    <dbReference type="NCBI Taxonomy" id="4529"/>
    <lineage>
        <taxon>Eukaryota</taxon>
        <taxon>Viridiplantae</taxon>
        <taxon>Streptophyta</taxon>
        <taxon>Embryophyta</taxon>
        <taxon>Tracheophyta</taxon>
        <taxon>Spermatophyta</taxon>
        <taxon>Magnoliopsida</taxon>
        <taxon>Liliopsida</taxon>
        <taxon>Poales</taxon>
        <taxon>Poaceae</taxon>
        <taxon>BOP clade</taxon>
        <taxon>Oryzoideae</taxon>
        <taxon>Oryzeae</taxon>
        <taxon>Oryzinae</taxon>
        <taxon>Oryza</taxon>
    </lineage>
</organism>
<dbReference type="Proteomes" id="UP000008022">
    <property type="component" value="Unassembled WGS sequence"/>
</dbReference>
<dbReference type="PANTHER" id="PTHR36901">
    <property type="entry name" value="F-BOX DOMAIN CONTAINING PROTEIN, EXPRESSED-RELATED"/>
    <property type="match status" value="1"/>
</dbReference>
<proteinExistence type="predicted"/>
<accession>A0A0E0PHK7</accession>
<dbReference type="EnsemblPlants" id="ORUFI05G03550.1">
    <property type="protein sequence ID" value="ORUFI05G03550.1"/>
    <property type="gene ID" value="ORUFI05G03550"/>
</dbReference>
<dbReference type="Gene3D" id="1.20.1280.50">
    <property type="match status" value="1"/>
</dbReference>
<dbReference type="Pfam" id="PF03478">
    <property type="entry name" value="Beta-prop_KIB1-4"/>
    <property type="match status" value="1"/>
</dbReference>
<dbReference type="InterPro" id="IPR005174">
    <property type="entry name" value="KIB1-4_b-propeller"/>
</dbReference>
<dbReference type="OMA" id="FRMEWAA"/>
<dbReference type="HOGENOM" id="CLU_428576_0_0_1"/>
<evidence type="ECO:0000313" key="3">
    <source>
        <dbReference type="Proteomes" id="UP000008022"/>
    </source>
</evidence>
<feature type="domain" description="KIB1-4 beta-propeller" evidence="1">
    <location>
        <begin position="96"/>
        <end position="344"/>
    </location>
</feature>
<dbReference type="eggNOG" id="ENOG502RRNA">
    <property type="taxonomic scope" value="Eukaryota"/>
</dbReference>
<dbReference type="AlphaFoldDB" id="A0A0E0PHK7"/>
<reference evidence="3" key="1">
    <citation type="submission" date="2013-06" db="EMBL/GenBank/DDBJ databases">
        <authorList>
            <person name="Zhao Q."/>
        </authorList>
    </citation>
    <scope>NUCLEOTIDE SEQUENCE</scope>
    <source>
        <strain evidence="3">cv. W1943</strain>
    </source>
</reference>
<dbReference type="PANTHER" id="PTHR36901:SF6">
    <property type="entry name" value="OS05G0150100 PROTEIN"/>
    <property type="match status" value="1"/>
</dbReference>
<keyword evidence="3" id="KW-1185">Reference proteome</keyword>
<sequence>MDGGAGDGGWSTLPADLLGEVSGRLSYDADVLHIHQVCAHWRASTALLAAARPWIVAGHETSRIVSAIGEDYSFWLPHGGGQRIIPCFGDAPPAGLPYCCGTPRGWLALADAPRSPTRLVLWEPVSRAEIAMPPLPRAGFAPQIFLSGDPLAAAASPGWMAIASQPFSVAGKWQTLFFWRPGDAAWTPQREPPMDRIDSAAFHGGFFYLTVRYWYLYAYDLRHDAGAPWPPPRVRSTFVYLDADRACELSRQGRSLRAAHVVAAADGVDLLLAVLYWECHRRSVQMVAKVFRMEWAAAAADLELSPVTDLGEHALLLGRGDALALSAAEFPAIRRNCVYFVEHDNAPHRHWAIAMDLGANASELIPHPQFQEDEPSEEDGKCAADRSLLPYSWFCLKQPFFKHNLGECGSISIYSCQFQFPWKKFAELVLAYVSVVLGVQVFPRSVTLQGFESTEALCLVWTSVSRWLRKQWILSLRISDVKAGFETMFRSAIPKRICFGGMKKKNAKGHPIISHATERCAAGVLQPAGHFKLGFYLNAMDFGVEAQHLSAIFHGVNVNGLDIDMVGRSAKAYGAECSGGVETCLMVDSTVVQMKGKMEGNPSFSDARNRQEIACGGIRMRCLDLTKLEKLSTARREKG</sequence>